<evidence type="ECO:0000313" key="2">
    <source>
        <dbReference type="Proteomes" id="UP001236369"/>
    </source>
</evidence>
<name>A0ABU0HPL3_9HYPH</name>
<gene>
    <name evidence="1" type="ORF">QO016_003774</name>
</gene>
<evidence type="ECO:0000313" key="1">
    <source>
        <dbReference type="EMBL" id="MDQ0444264.1"/>
    </source>
</evidence>
<keyword evidence="2" id="KW-1185">Reference proteome</keyword>
<reference evidence="1 2" key="1">
    <citation type="submission" date="2023-07" db="EMBL/GenBank/DDBJ databases">
        <title>Genomic Encyclopedia of Type Strains, Phase IV (KMG-IV): sequencing the most valuable type-strain genomes for metagenomic binning, comparative biology and taxonomic classification.</title>
        <authorList>
            <person name="Goeker M."/>
        </authorList>
    </citation>
    <scope>NUCLEOTIDE SEQUENCE [LARGE SCALE GENOMIC DNA]</scope>
    <source>
        <strain evidence="1 2">DSM 19562</strain>
    </source>
</reference>
<sequence>MSEHPRTIGVIGIGTGSPGHVTVHAMRAEARARHGWITGISRLTRRDAGRSV</sequence>
<comment type="caution">
    <text evidence="1">The sequence shown here is derived from an EMBL/GenBank/DDBJ whole genome shotgun (WGS) entry which is preliminary data.</text>
</comment>
<organism evidence="1 2">
    <name type="scientific">Methylobacterium persicinum</name>
    <dbReference type="NCBI Taxonomy" id="374426"/>
    <lineage>
        <taxon>Bacteria</taxon>
        <taxon>Pseudomonadati</taxon>
        <taxon>Pseudomonadota</taxon>
        <taxon>Alphaproteobacteria</taxon>
        <taxon>Hyphomicrobiales</taxon>
        <taxon>Methylobacteriaceae</taxon>
        <taxon>Methylobacterium</taxon>
    </lineage>
</organism>
<proteinExistence type="predicted"/>
<accession>A0ABU0HPL3</accession>
<dbReference type="EMBL" id="JAUSVV010000011">
    <property type="protein sequence ID" value="MDQ0444264.1"/>
    <property type="molecule type" value="Genomic_DNA"/>
</dbReference>
<protein>
    <submittedName>
        <fullName evidence="1">Uncharacterized protein</fullName>
    </submittedName>
</protein>
<dbReference type="RefSeq" id="WP_238251035.1">
    <property type="nucleotide sequence ID" value="NZ_BPQX01000046.1"/>
</dbReference>
<dbReference type="Proteomes" id="UP001236369">
    <property type="component" value="Unassembled WGS sequence"/>
</dbReference>